<proteinExistence type="predicted"/>
<feature type="region of interest" description="Disordered" evidence="1">
    <location>
        <begin position="36"/>
        <end position="78"/>
    </location>
</feature>
<evidence type="ECO:0008006" key="4">
    <source>
        <dbReference type="Google" id="ProtNLM"/>
    </source>
</evidence>
<keyword evidence="3" id="KW-1185">Reference proteome</keyword>
<dbReference type="EMBL" id="JBFAUK010000001">
    <property type="protein sequence ID" value="MEV5505298.1"/>
    <property type="molecule type" value="Genomic_DNA"/>
</dbReference>
<evidence type="ECO:0000256" key="1">
    <source>
        <dbReference type="SAM" id="MobiDB-lite"/>
    </source>
</evidence>
<dbReference type="RefSeq" id="WP_109281316.1">
    <property type="nucleotide sequence ID" value="NZ_JBFAUK010000001.1"/>
</dbReference>
<gene>
    <name evidence="2" type="ORF">AB0L16_02310</name>
</gene>
<name>A0ABV3JQY1_STRON</name>
<evidence type="ECO:0000313" key="2">
    <source>
        <dbReference type="EMBL" id="MEV5505298.1"/>
    </source>
</evidence>
<reference evidence="2 3" key="1">
    <citation type="submission" date="2024-06" db="EMBL/GenBank/DDBJ databases">
        <title>The Natural Products Discovery Center: Release of the First 8490 Sequenced Strains for Exploring Actinobacteria Biosynthetic Diversity.</title>
        <authorList>
            <person name="Kalkreuter E."/>
            <person name="Kautsar S.A."/>
            <person name="Yang D."/>
            <person name="Bader C.D."/>
            <person name="Teijaro C.N."/>
            <person name="Fluegel L."/>
            <person name="Davis C.M."/>
            <person name="Simpson J.R."/>
            <person name="Lauterbach L."/>
            <person name="Steele A.D."/>
            <person name="Gui C."/>
            <person name="Meng S."/>
            <person name="Li G."/>
            <person name="Viehrig K."/>
            <person name="Ye F."/>
            <person name="Su P."/>
            <person name="Kiefer A.F."/>
            <person name="Nichols A."/>
            <person name="Cepeda A.J."/>
            <person name="Yan W."/>
            <person name="Fan B."/>
            <person name="Jiang Y."/>
            <person name="Adhikari A."/>
            <person name="Zheng C.-J."/>
            <person name="Schuster L."/>
            <person name="Cowan T.M."/>
            <person name="Smanski M.J."/>
            <person name="Chevrette M.G."/>
            <person name="De Carvalho L.P.S."/>
            <person name="Shen B."/>
        </authorList>
    </citation>
    <scope>NUCLEOTIDE SEQUENCE [LARGE SCALE GENOMIC DNA]</scope>
    <source>
        <strain evidence="2 3">NPDC052347</strain>
    </source>
</reference>
<evidence type="ECO:0000313" key="3">
    <source>
        <dbReference type="Proteomes" id="UP001552594"/>
    </source>
</evidence>
<organism evidence="2 3">
    <name type="scientific">Streptomyces orinoci</name>
    <name type="common">Streptoverticillium orinoci</name>
    <dbReference type="NCBI Taxonomy" id="67339"/>
    <lineage>
        <taxon>Bacteria</taxon>
        <taxon>Bacillati</taxon>
        <taxon>Actinomycetota</taxon>
        <taxon>Actinomycetes</taxon>
        <taxon>Kitasatosporales</taxon>
        <taxon>Streptomycetaceae</taxon>
        <taxon>Streptomyces</taxon>
    </lineage>
</organism>
<comment type="caution">
    <text evidence="2">The sequence shown here is derived from an EMBL/GenBank/DDBJ whole genome shotgun (WGS) entry which is preliminary data.</text>
</comment>
<sequence length="175" mass="18036">MTDRAAPSRVSRRSALVVFAVVTVLALGGVWAGRAADRSRTVSEAPKTAAAQREEGDRAADAGSAGGAAGELPGVRDCGFGEPVPEPKIITLTCANSGTVASDIHWDQYGRDQAEGTGVVQVTGGAGGTARTSFPARFTLLAPRIVDGRPAFTSLEVRYTGMTPVGKQTETYSIA</sequence>
<dbReference type="Proteomes" id="UP001552594">
    <property type="component" value="Unassembled WGS sequence"/>
</dbReference>
<accession>A0ABV3JQY1</accession>
<protein>
    <recommendedName>
        <fullName evidence="4">Ig-like domain-containing protein</fullName>
    </recommendedName>
</protein>